<keyword evidence="4 6" id="KW-0067">ATP-binding</keyword>
<evidence type="ECO:0000256" key="2">
    <source>
        <dbReference type="ARBA" id="ARBA00022448"/>
    </source>
</evidence>
<dbReference type="RefSeq" id="WP_147169407.1">
    <property type="nucleotide sequence ID" value="NZ_VOOR01000070.1"/>
</dbReference>
<dbReference type="InterPro" id="IPR027417">
    <property type="entry name" value="P-loop_NTPase"/>
</dbReference>
<keyword evidence="7" id="KW-1185">Reference proteome</keyword>
<dbReference type="SMART" id="SM00382">
    <property type="entry name" value="AAA"/>
    <property type="match status" value="1"/>
</dbReference>
<dbReference type="Proteomes" id="UP000321580">
    <property type="component" value="Unassembled WGS sequence"/>
</dbReference>
<evidence type="ECO:0000313" key="7">
    <source>
        <dbReference type="Proteomes" id="UP000321580"/>
    </source>
</evidence>
<dbReference type="InterPro" id="IPR003439">
    <property type="entry name" value="ABC_transporter-like_ATP-bd"/>
</dbReference>
<dbReference type="Gene3D" id="3.40.50.300">
    <property type="entry name" value="P-loop containing nucleotide triphosphate hydrolases"/>
    <property type="match status" value="1"/>
</dbReference>
<gene>
    <name evidence="6" type="ORF">FRY97_20055</name>
</gene>
<dbReference type="Pfam" id="PF00005">
    <property type="entry name" value="ABC_tran"/>
    <property type="match status" value="1"/>
</dbReference>
<evidence type="ECO:0000256" key="3">
    <source>
        <dbReference type="ARBA" id="ARBA00022741"/>
    </source>
</evidence>
<dbReference type="InterPro" id="IPR003593">
    <property type="entry name" value="AAA+_ATPase"/>
</dbReference>
<dbReference type="OrthoDB" id="1115710at2"/>
<dbReference type="SUPFAM" id="SSF52540">
    <property type="entry name" value="P-loop containing nucleoside triphosphate hydrolases"/>
    <property type="match status" value="1"/>
</dbReference>
<evidence type="ECO:0000259" key="5">
    <source>
        <dbReference type="PROSITE" id="PS50893"/>
    </source>
</evidence>
<dbReference type="PANTHER" id="PTHR43117:SF4">
    <property type="entry name" value="OSMOPROTECTANT IMPORT ATP-BINDING PROTEIN OSMV"/>
    <property type="match status" value="1"/>
</dbReference>
<dbReference type="PROSITE" id="PS50893">
    <property type="entry name" value="ABC_TRANSPORTER_2"/>
    <property type="match status" value="1"/>
</dbReference>
<comment type="similarity">
    <text evidence="1">Belongs to the ABC transporter superfamily.</text>
</comment>
<reference evidence="6 7" key="1">
    <citation type="submission" date="2019-08" db="EMBL/GenBank/DDBJ databases">
        <title>Genome of Phaeodactylibacter luteus.</title>
        <authorList>
            <person name="Bowman J.P."/>
        </authorList>
    </citation>
    <scope>NUCLEOTIDE SEQUENCE [LARGE SCALE GENOMIC DNA]</scope>
    <source>
        <strain evidence="6 7">KCTC 42180</strain>
    </source>
</reference>
<proteinExistence type="inferred from homology"/>
<dbReference type="FunFam" id="3.40.50.300:FF:000425">
    <property type="entry name" value="Probable ABC transporter, ATP-binding subunit"/>
    <property type="match status" value="1"/>
</dbReference>
<name>A0A5C6RH57_9BACT</name>
<protein>
    <submittedName>
        <fullName evidence="6">ATP-binding cassette domain-containing protein</fullName>
    </submittedName>
</protein>
<dbReference type="PROSITE" id="PS00211">
    <property type="entry name" value="ABC_TRANSPORTER_1"/>
    <property type="match status" value="1"/>
</dbReference>
<dbReference type="GO" id="GO:0015697">
    <property type="term" value="P:quaternary ammonium group transport"/>
    <property type="evidence" value="ECO:0007669"/>
    <property type="project" value="UniProtKB-ARBA"/>
</dbReference>
<dbReference type="GO" id="GO:0016887">
    <property type="term" value="F:ATP hydrolysis activity"/>
    <property type="evidence" value="ECO:0007669"/>
    <property type="project" value="InterPro"/>
</dbReference>
<accession>A0A5C6RH57</accession>
<comment type="caution">
    <text evidence="6">The sequence shown here is derived from an EMBL/GenBank/DDBJ whole genome shotgun (WGS) entry which is preliminary data.</text>
</comment>
<keyword evidence="2" id="KW-0813">Transport</keyword>
<feature type="domain" description="ABC transporter" evidence="5">
    <location>
        <begin position="2"/>
        <end position="236"/>
    </location>
</feature>
<dbReference type="GO" id="GO:0005524">
    <property type="term" value="F:ATP binding"/>
    <property type="evidence" value="ECO:0007669"/>
    <property type="project" value="UniProtKB-KW"/>
</dbReference>
<keyword evidence="3" id="KW-0547">Nucleotide-binding</keyword>
<evidence type="ECO:0000256" key="1">
    <source>
        <dbReference type="ARBA" id="ARBA00005417"/>
    </source>
</evidence>
<dbReference type="InterPro" id="IPR017871">
    <property type="entry name" value="ABC_transporter-like_CS"/>
</dbReference>
<dbReference type="AlphaFoldDB" id="A0A5C6RH57"/>
<dbReference type="PANTHER" id="PTHR43117">
    <property type="entry name" value="OSMOPROTECTANT IMPORT ATP-BINDING PROTEIN OSMV"/>
    <property type="match status" value="1"/>
</dbReference>
<evidence type="ECO:0000256" key="4">
    <source>
        <dbReference type="ARBA" id="ARBA00022840"/>
    </source>
</evidence>
<organism evidence="6 7">
    <name type="scientific">Phaeodactylibacter luteus</name>
    <dbReference type="NCBI Taxonomy" id="1564516"/>
    <lineage>
        <taxon>Bacteria</taxon>
        <taxon>Pseudomonadati</taxon>
        <taxon>Bacteroidota</taxon>
        <taxon>Saprospiria</taxon>
        <taxon>Saprospirales</taxon>
        <taxon>Haliscomenobacteraceae</taxon>
        <taxon>Phaeodactylibacter</taxon>
    </lineage>
</organism>
<evidence type="ECO:0000313" key="6">
    <source>
        <dbReference type="EMBL" id="TXB60643.1"/>
    </source>
</evidence>
<dbReference type="EMBL" id="VOOR01000070">
    <property type="protein sequence ID" value="TXB60643.1"/>
    <property type="molecule type" value="Genomic_DNA"/>
</dbReference>
<sequence>MIEARQLHKTFGTFTAVERLSFRVLAGESLMLIGPSGCGKTTTLKMLNGLIAPTSGEVWIEGQPLHGQDMVQLRRRMGYVIQDIGLFPHYSVAENVGVVPRLLGWPSGKIKKRCAMLLEQLGLPPGAFAQKKPHELSGGQQQRVGIARALAADPPIILMDEPFGALDPLTRQQIRRDFRQLEALRQKTVVMVTHDIEEAFEMGTHIAVLNQGRMADLSAPEQLLQGPVSDFTAAFLEEKAPQLEFQALRLEQFLSELPRSLPGVKPEDCLQAPASTPLLRALHRLAKSGRPALCLTAHEKRYFATADGLLRLFQNHLRS</sequence>